<feature type="compositionally biased region" description="Polar residues" evidence="7">
    <location>
        <begin position="399"/>
        <end position="408"/>
    </location>
</feature>
<feature type="transmembrane region" description="Helical" evidence="8">
    <location>
        <begin position="143"/>
        <end position="167"/>
    </location>
</feature>
<feature type="transmembrane region" description="Helical" evidence="8">
    <location>
        <begin position="68"/>
        <end position="89"/>
    </location>
</feature>
<dbReference type="Proteomes" id="UP000683360">
    <property type="component" value="Unassembled WGS sequence"/>
</dbReference>
<keyword evidence="11" id="KW-1185">Reference proteome</keyword>
<reference evidence="10" key="1">
    <citation type="submission" date="2021-03" db="EMBL/GenBank/DDBJ databases">
        <authorList>
            <person name="Bekaert M."/>
        </authorList>
    </citation>
    <scope>NUCLEOTIDE SEQUENCE</scope>
</reference>
<dbReference type="EMBL" id="CAJPWZ010000477">
    <property type="protein sequence ID" value="CAG2194406.1"/>
    <property type="molecule type" value="Genomic_DNA"/>
</dbReference>
<feature type="compositionally biased region" description="Basic and acidic residues" evidence="7">
    <location>
        <begin position="389"/>
        <end position="398"/>
    </location>
</feature>
<evidence type="ECO:0000313" key="10">
    <source>
        <dbReference type="EMBL" id="CAG2194406.1"/>
    </source>
</evidence>
<protein>
    <recommendedName>
        <fullName evidence="9">Proline-rich transmembrane protein 3/4 domain-containing protein</fullName>
    </recommendedName>
</protein>
<feature type="transmembrane region" description="Helical" evidence="8">
    <location>
        <begin position="438"/>
        <end position="458"/>
    </location>
</feature>
<dbReference type="PANTHER" id="PTHR35578:SF6">
    <property type="entry name" value="PROLINE-RICH TRANSMEMBRANE PROTEIN 4"/>
    <property type="match status" value="1"/>
</dbReference>
<dbReference type="Pfam" id="PF25987">
    <property type="entry name" value="PRRT3"/>
    <property type="match status" value="1"/>
</dbReference>
<sequence>MLSNNTTVNSVDQPKSVYGIPNEADLKYCCYEAFLIHNYLFAVVYLIAYAYGMSLIIKYVKLLIRQRLMLTILVLSILSEVCTITFLLIDPYGLLKRMPEIISTFLWKVPDTIILWNFSLLHYFLSKQTRLHIGMPEIKNFNLLLMCCFVESVLLVICTILTCFQVTTFPLPVINDGIVTIFAFLLLSVFIYGAPQLSQYIRETKKASKSFNEFSSFRKREEFNTSPLLDTYQKRLNFPKIRKSESSFRKISLTSFSDSSVIEGKVPVEKHQAIFSKTIKRPCNLNIKPNCFTDDVLNFGENAQSRKMKNEDSILDISKNNYITPNTSTDYKELPQEQCHCANFLDLDNGMIPEIYYFDDVRHEHSKSISNEQGYLADGECHSHISENSLESRSKSFDTEQTASENNRTNKAGFPVSISFLSLYRVRQFKMLQRMLKVCYIQTFSLGILIICKLYIIFSEYGGIFYTRRLKPVPWLVFQSLYR</sequence>
<keyword evidence="2" id="KW-0597">Phosphoprotein</keyword>
<feature type="transmembrane region" description="Helical" evidence="8">
    <location>
        <begin position="101"/>
        <end position="123"/>
    </location>
</feature>
<evidence type="ECO:0000313" key="11">
    <source>
        <dbReference type="Proteomes" id="UP000683360"/>
    </source>
</evidence>
<organism evidence="10 11">
    <name type="scientific">Mytilus edulis</name>
    <name type="common">Blue mussel</name>
    <dbReference type="NCBI Taxonomy" id="6550"/>
    <lineage>
        <taxon>Eukaryota</taxon>
        <taxon>Metazoa</taxon>
        <taxon>Spiralia</taxon>
        <taxon>Lophotrochozoa</taxon>
        <taxon>Mollusca</taxon>
        <taxon>Bivalvia</taxon>
        <taxon>Autobranchia</taxon>
        <taxon>Pteriomorphia</taxon>
        <taxon>Mytilida</taxon>
        <taxon>Mytiloidea</taxon>
        <taxon>Mytilidae</taxon>
        <taxon>Mytilinae</taxon>
        <taxon>Mytilus</taxon>
    </lineage>
</organism>
<feature type="transmembrane region" description="Helical" evidence="8">
    <location>
        <begin position="36"/>
        <end position="56"/>
    </location>
</feature>
<evidence type="ECO:0000256" key="4">
    <source>
        <dbReference type="ARBA" id="ARBA00022729"/>
    </source>
</evidence>
<comment type="subcellular location">
    <subcellularLocation>
        <location evidence="1">Membrane</location>
        <topology evidence="1">Multi-pass membrane protein</topology>
    </subcellularLocation>
</comment>
<evidence type="ECO:0000256" key="7">
    <source>
        <dbReference type="SAM" id="MobiDB-lite"/>
    </source>
</evidence>
<feature type="region of interest" description="Disordered" evidence="7">
    <location>
        <begin position="389"/>
        <end position="408"/>
    </location>
</feature>
<evidence type="ECO:0000256" key="2">
    <source>
        <dbReference type="ARBA" id="ARBA00022553"/>
    </source>
</evidence>
<keyword evidence="6 8" id="KW-0472">Membrane</keyword>
<evidence type="ECO:0000256" key="6">
    <source>
        <dbReference type="ARBA" id="ARBA00023136"/>
    </source>
</evidence>
<dbReference type="AlphaFoldDB" id="A0A8S3QC56"/>
<dbReference type="OrthoDB" id="6103842at2759"/>
<dbReference type="InterPro" id="IPR059081">
    <property type="entry name" value="PRRT3-4"/>
</dbReference>
<keyword evidence="5 8" id="KW-1133">Transmembrane helix</keyword>
<evidence type="ECO:0000256" key="3">
    <source>
        <dbReference type="ARBA" id="ARBA00022692"/>
    </source>
</evidence>
<evidence type="ECO:0000259" key="9">
    <source>
        <dbReference type="Pfam" id="PF25987"/>
    </source>
</evidence>
<keyword evidence="4" id="KW-0732">Signal</keyword>
<name>A0A8S3QC56_MYTED</name>
<comment type="caution">
    <text evidence="10">The sequence shown here is derived from an EMBL/GenBank/DDBJ whole genome shotgun (WGS) entry which is preliminary data.</text>
</comment>
<feature type="transmembrane region" description="Helical" evidence="8">
    <location>
        <begin position="173"/>
        <end position="194"/>
    </location>
</feature>
<evidence type="ECO:0000256" key="5">
    <source>
        <dbReference type="ARBA" id="ARBA00022989"/>
    </source>
</evidence>
<proteinExistence type="predicted"/>
<keyword evidence="3 8" id="KW-0812">Transmembrane</keyword>
<evidence type="ECO:0000256" key="1">
    <source>
        <dbReference type="ARBA" id="ARBA00004141"/>
    </source>
</evidence>
<dbReference type="InterPro" id="IPR052836">
    <property type="entry name" value="PRRT_domain-containing"/>
</dbReference>
<dbReference type="PANTHER" id="PTHR35578">
    <property type="entry name" value="PROLINE-RICH TRANSMEMBRANE PROTEIN 4-RELATED"/>
    <property type="match status" value="1"/>
</dbReference>
<evidence type="ECO:0000256" key="8">
    <source>
        <dbReference type="SAM" id="Phobius"/>
    </source>
</evidence>
<accession>A0A8S3QC56</accession>
<feature type="domain" description="Proline-rich transmembrane protein 3/4" evidence="9">
    <location>
        <begin position="33"/>
        <end position="198"/>
    </location>
</feature>
<gene>
    <name evidence="10" type="ORF">MEDL_9419</name>
</gene>